<dbReference type="InParanoid" id="A0A6J0V6J1"/>
<comment type="caution">
    <text evidence="3">Lacks conserved residue(s) required for the propagation of feature annotation.</text>
</comment>
<dbReference type="Proteomes" id="UP001652642">
    <property type="component" value="Chromosome 5"/>
</dbReference>
<protein>
    <submittedName>
        <fullName evidence="8">Secreted frizzled-related protein 2-like isoform X1</fullName>
    </submittedName>
</protein>
<dbReference type="RefSeq" id="XP_020668526.2">
    <property type="nucleotide sequence ID" value="XM_020812867.2"/>
</dbReference>
<evidence type="ECO:0000259" key="6">
    <source>
        <dbReference type="PROSITE" id="PS50189"/>
    </source>
</evidence>
<gene>
    <name evidence="8" type="primary">LOC110089646</name>
</gene>
<feature type="signal peptide" evidence="4">
    <location>
        <begin position="1"/>
        <end position="22"/>
    </location>
</feature>
<dbReference type="SMART" id="SM00063">
    <property type="entry name" value="FRI"/>
    <property type="match status" value="1"/>
</dbReference>
<dbReference type="InterPro" id="IPR001134">
    <property type="entry name" value="Netrin_domain"/>
</dbReference>
<dbReference type="InterPro" id="IPR036790">
    <property type="entry name" value="Frizzled_dom_sf"/>
</dbReference>
<keyword evidence="2 3" id="KW-1015">Disulfide bond</keyword>
<dbReference type="PROSITE" id="PS50038">
    <property type="entry name" value="FZ"/>
    <property type="match status" value="1"/>
</dbReference>
<evidence type="ECO:0000313" key="7">
    <source>
        <dbReference type="Proteomes" id="UP001652642"/>
    </source>
</evidence>
<dbReference type="PROSITE" id="PS50189">
    <property type="entry name" value="NTR"/>
    <property type="match status" value="1"/>
</dbReference>
<reference evidence="8" key="1">
    <citation type="submission" date="2025-08" db="UniProtKB">
        <authorList>
            <consortium name="RefSeq"/>
        </authorList>
    </citation>
    <scope>IDENTIFICATION</scope>
</reference>
<dbReference type="Pfam" id="PF01392">
    <property type="entry name" value="Fz"/>
    <property type="match status" value="1"/>
</dbReference>
<dbReference type="InterPro" id="IPR020067">
    <property type="entry name" value="Frizzled_dom"/>
</dbReference>
<evidence type="ECO:0000313" key="8">
    <source>
        <dbReference type="RefSeq" id="XP_020668526.2"/>
    </source>
</evidence>
<feature type="disulfide bond" evidence="3">
    <location>
        <begin position="41"/>
        <end position="87"/>
    </location>
</feature>
<sequence>MEHHKMFPGAFILAVVLRAAMGFDFGLSTKCVAIPKEMAVCHDISYSEMRLPNLMGHTNLAEAIPRFAKWKRLMQTGCHPDARTFFCSLLAPICLDRFIHPCRSMCVAVQESCAPVLRCQGHPWPSSLNCDRFPSDEDSCLVSLSEEYKPPLTGFLKPTCQTCPPVEEFLRHKRVLESFCDKVFAVKVKFSRKTSVFSLQEYHIDCQVEVINQEGMLLPYEACSAIEQWFLINDNCTQEMLHTHYLMAYLIVATTDDNSIFVNHIYRWQTWNSELTLAMRKWIHRNCM</sequence>
<dbReference type="GO" id="GO:0005615">
    <property type="term" value="C:extracellular space"/>
    <property type="evidence" value="ECO:0007669"/>
    <property type="project" value="TreeGrafter"/>
</dbReference>
<dbReference type="GO" id="GO:0030154">
    <property type="term" value="P:cell differentiation"/>
    <property type="evidence" value="ECO:0007669"/>
    <property type="project" value="UniProtKB-KW"/>
</dbReference>
<dbReference type="Gene3D" id="1.10.2000.10">
    <property type="entry name" value="Frizzled cysteine-rich domain"/>
    <property type="match status" value="1"/>
</dbReference>
<keyword evidence="7" id="KW-1185">Reference proteome</keyword>
<dbReference type="GO" id="GO:0060070">
    <property type="term" value="P:canonical Wnt signaling pathway"/>
    <property type="evidence" value="ECO:0007669"/>
    <property type="project" value="TreeGrafter"/>
</dbReference>
<accession>A0A6J0V6J1</accession>
<name>A0A6J0V6J1_9SAUR</name>
<dbReference type="GO" id="GO:0035567">
    <property type="term" value="P:non-canonical Wnt signaling pathway"/>
    <property type="evidence" value="ECO:0007669"/>
    <property type="project" value="TreeGrafter"/>
</dbReference>
<proteinExistence type="predicted"/>
<dbReference type="OrthoDB" id="10053709at2759"/>
<dbReference type="GeneID" id="110089646"/>
<evidence type="ECO:0000256" key="3">
    <source>
        <dbReference type="PROSITE-ProRule" id="PRU00090"/>
    </source>
</evidence>
<feature type="domain" description="FZ" evidence="5">
    <location>
        <begin position="26"/>
        <end position="143"/>
    </location>
</feature>
<dbReference type="SUPFAM" id="SSF63501">
    <property type="entry name" value="Frizzled cysteine-rich domain"/>
    <property type="match status" value="1"/>
</dbReference>
<evidence type="ECO:0000256" key="4">
    <source>
        <dbReference type="SAM" id="SignalP"/>
    </source>
</evidence>
<feature type="domain" description="NTR" evidence="6">
    <location>
        <begin position="160"/>
        <end position="287"/>
    </location>
</feature>
<dbReference type="InterPro" id="IPR015526">
    <property type="entry name" value="Frizzled/SFRP"/>
</dbReference>
<organism evidence="7 8">
    <name type="scientific">Pogona vitticeps</name>
    <name type="common">central bearded dragon</name>
    <dbReference type="NCBI Taxonomy" id="103695"/>
    <lineage>
        <taxon>Eukaryota</taxon>
        <taxon>Metazoa</taxon>
        <taxon>Chordata</taxon>
        <taxon>Craniata</taxon>
        <taxon>Vertebrata</taxon>
        <taxon>Euteleostomi</taxon>
        <taxon>Lepidosauria</taxon>
        <taxon>Squamata</taxon>
        <taxon>Bifurcata</taxon>
        <taxon>Unidentata</taxon>
        <taxon>Episquamata</taxon>
        <taxon>Toxicofera</taxon>
        <taxon>Iguania</taxon>
        <taxon>Acrodonta</taxon>
        <taxon>Agamidae</taxon>
        <taxon>Amphibolurinae</taxon>
        <taxon>Pogona</taxon>
    </lineage>
</organism>
<dbReference type="PANTHER" id="PTHR11309:SF11">
    <property type="entry name" value="SECRETED FRIZZLED-RELATED PROTEIN 2"/>
    <property type="match status" value="1"/>
</dbReference>
<evidence type="ECO:0000256" key="2">
    <source>
        <dbReference type="ARBA" id="ARBA00023157"/>
    </source>
</evidence>
<feature type="disulfide bond" evidence="3">
    <location>
        <begin position="106"/>
        <end position="130"/>
    </location>
</feature>
<evidence type="ECO:0000259" key="5">
    <source>
        <dbReference type="PROSITE" id="PS50038"/>
    </source>
</evidence>
<keyword evidence="1" id="KW-0217">Developmental protein</keyword>
<dbReference type="KEGG" id="pvt:110089646"/>
<evidence type="ECO:0000256" key="1">
    <source>
        <dbReference type="ARBA" id="ARBA00022473"/>
    </source>
</evidence>
<feature type="chain" id="PRO_5046175821" evidence="4">
    <location>
        <begin position="23"/>
        <end position="288"/>
    </location>
</feature>
<dbReference type="PANTHER" id="PTHR11309">
    <property type="entry name" value="FRIZZLED"/>
    <property type="match status" value="1"/>
</dbReference>
<keyword evidence="4" id="KW-0732">Signal</keyword>
<dbReference type="GO" id="GO:0017147">
    <property type="term" value="F:Wnt-protein binding"/>
    <property type="evidence" value="ECO:0007669"/>
    <property type="project" value="TreeGrafter"/>
</dbReference>
<dbReference type="AlphaFoldDB" id="A0A6J0V6J1"/>